<dbReference type="Gene3D" id="4.10.280.10">
    <property type="entry name" value="Helix-loop-helix DNA-binding domain"/>
    <property type="match status" value="1"/>
</dbReference>
<dbReference type="GO" id="GO:0061564">
    <property type="term" value="P:axon development"/>
    <property type="evidence" value="ECO:0007669"/>
    <property type="project" value="TreeGrafter"/>
</dbReference>
<dbReference type="Proteomes" id="UP000694397">
    <property type="component" value="Chromosome 5"/>
</dbReference>
<dbReference type="AlphaFoldDB" id="A0A8C9SDR8"/>
<dbReference type="PROSITE" id="PS50888">
    <property type="entry name" value="BHLH"/>
    <property type="match status" value="1"/>
</dbReference>
<dbReference type="OrthoDB" id="10011855at2759"/>
<dbReference type="GO" id="GO:0045944">
    <property type="term" value="P:positive regulation of transcription by RNA polymerase II"/>
    <property type="evidence" value="ECO:0007669"/>
    <property type="project" value="TreeGrafter"/>
</dbReference>
<dbReference type="GO" id="GO:0007423">
    <property type="term" value="P:sensory organ development"/>
    <property type="evidence" value="ECO:0007669"/>
    <property type="project" value="TreeGrafter"/>
</dbReference>
<evidence type="ECO:0000256" key="2">
    <source>
        <dbReference type="ARBA" id="ARBA00023163"/>
    </source>
</evidence>
<feature type="region of interest" description="Disordered" evidence="3">
    <location>
        <begin position="33"/>
        <end position="61"/>
    </location>
</feature>
<dbReference type="GO" id="GO:0005634">
    <property type="term" value="C:nucleus"/>
    <property type="evidence" value="ECO:0007669"/>
    <property type="project" value="TreeGrafter"/>
</dbReference>
<keyword evidence="2" id="KW-0804">Transcription</keyword>
<accession>A0A8C9SDR8</accession>
<keyword evidence="6" id="KW-1185">Reference proteome</keyword>
<dbReference type="GO" id="GO:0000981">
    <property type="term" value="F:DNA-binding transcription factor activity, RNA polymerase II-specific"/>
    <property type="evidence" value="ECO:0007669"/>
    <property type="project" value="TreeGrafter"/>
</dbReference>
<reference evidence="5" key="3">
    <citation type="submission" date="2025-09" db="UniProtKB">
        <authorList>
            <consortium name="Ensembl"/>
        </authorList>
    </citation>
    <scope>IDENTIFICATION</scope>
</reference>
<dbReference type="PANTHER" id="PTHR19290">
    <property type="entry name" value="BASIC HELIX-LOOP-HELIX PROTEIN NEUROGENIN-RELATED"/>
    <property type="match status" value="1"/>
</dbReference>
<sequence>YVLYICEMSVREECAFNSASGCSARRDAEDPGHARKAVAGAGVGFESPTPWEAGPLGEDEEQWRRERGALRQRVNARERRRMHDLGDALDGLRAVIPYGPEPSARKLSKMATVLLARNYILLQGRALWELQRLVAHLSPGLGTRPSAPHLVGGAAERSEPGAGPSPHWGNECVHVLGNTHPSFVPHPPSAALKGDNPLFSQCVYLLLLFT</sequence>
<dbReference type="InterPro" id="IPR050359">
    <property type="entry name" value="bHLH_transcription_factors"/>
</dbReference>
<evidence type="ECO:0000259" key="4">
    <source>
        <dbReference type="PROSITE" id="PS50888"/>
    </source>
</evidence>
<gene>
    <name evidence="5" type="primary">BHLHE23</name>
</gene>
<reference evidence="5 6" key="1">
    <citation type="submission" date="2019-04" db="EMBL/GenBank/DDBJ databases">
        <authorList>
            <consortium name="Wellcome Sanger Institute Data Sharing"/>
        </authorList>
    </citation>
    <scope>NUCLEOTIDE SEQUENCE [LARGE SCALE GENOMIC DNA]</scope>
</reference>
<feature type="region of interest" description="Disordered" evidence="3">
    <location>
        <begin position="144"/>
        <end position="165"/>
    </location>
</feature>
<evidence type="ECO:0000313" key="5">
    <source>
        <dbReference type="Ensembl" id="ENSSFOP00015032510.2"/>
    </source>
</evidence>
<dbReference type="GO" id="GO:0070888">
    <property type="term" value="F:E-box binding"/>
    <property type="evidence" value="ECO:0007669"/>
    <property type="project" value="TreeGrafter"/>
</dbReference>
<dbReference type="GO" id="GO:0046983">
    <property type="term" value="F:protein dimerization activity"/>
    <property type="evidence" value="ECO:0007669"/>
    <property type="project" value="InterPro"/>
</dbReference>
<dbReference type="Ensembl" id="ENSSFOT00015032872.2">
    <property type="protein sequence ID" value="ENSSFOP00015032510.2"/>
    <property type="gene ID" value="ENSSFOG00015020787.2"/>
</dbReference>
<organism evidence="5 6">
    <name type="scientific">Scleropages formosus</name>
    <name type="common">Asian bonytongue</name>
    <name type="synonym">Osteoglossum formosum</name>
    <dbReference type="NCBI Taxonomy" id="113540"/>
    <lineage>
        <taxon>Eukaryota</taxon>
        <taxon>Metazoa</taxon>
        <taxon>Chordata</taxon>
        <taxon>Craniata</taxon>
        <taxon>Vertebrata</taxon>
        <taxon>Euteleostomi</taxon>
        <taxon>Actinopterygii</taxon>
        <taxon>Neopterygii</taxon>
        <taxon>Teleostei</taxon>
        <taxon>Osteoglossocephala</taxon>
        <taxon>Osteoglossomorpha</taxon>
        <taxon>Osteoglossiformes</taxon>
        <taxon>Osteoglossidae</taxon>
        <taxon>Scleropages</taxon>
    </lineage>
</organism>
<dbReference type="CDD" id="cd11468">
    <property type="entry name" value="bHLH_TS_bHLHe22_like"/>
    <property type="match status" value="1"/>
</dbReference>
<protein>
    <submittedName>
        <fullName evidence="5">Basic helix-loop-helix family member e23</fullName>
    </submittedName>
</protein>
<feature type="domain" description="BHLH" evidence="4">
    <location>
        <begin position="69"/>
        <end position="123"/>
    </location>
</feature>
<dbReference type="Pfam" id="PF00010">
    <property type="entry name" value="HLH"/>
    <property type="match status" value="1"/>
</dbReference>
<evidence type="ECO:0000256" key="1">
    <source>
        <dbReference type="ARBA" id="ARBA00023015"/>
    </source>
</evidence>
<dbReference type="SUPFAM" id="SSF47459">
    <property type="entry name" value="HLH, helix-loop-helix DNA-binding domain"/>
    <property type="match status" value="1"/>
</dbReference>
<dbReference type="SMART" id="SM00353">
    <property type="entry name" value="HLH"/>
    <property type="match status" value="1"/>
</dbReference>
<reference evidence="5" key="2">
    <citation type="submission" date="2025-08" db="UniProtKB">
        <authorList>
            <consortium name="Ensembl"/>
        </authorList>
    </citation>
    <scope>IDENTIFICATION</scope>
</reference>
<keyword evidence="1" id="KW-0805">Transcription regulation</keyword>
<proteinExistence type="predicted"/>
<dbReference type="GeneTree" id="ENSGT00940000162992"/>
<dbReference type="InterPro" id="IPR036638">
    <property type="entry name" value="HLH_DNA-bd_sf"/>
</dbReference>
<dbReference type="InterPro" id="IPR011598">
    <property type="entry name" value="bHLH_dom"/>
</dbReference>
<dbReference type="PANTHER" id="PTHR19290:SF53">
    <property type="entry name" value="CLASS E BASIC HELIX-LOOP-HELIX PROTEIN 23"/>
    <property type="match status" value="1"/>
</dbReference>
<evidence type="ECO:0000313" key="6">
    <source>
        <dbReference type="Proteomes" id="UP000694397"/>
    </source>
</evidence>
<name>A0A8C9SDR8_SCLFO</name>
<evidence type="ECO:0000256" key="3">
    <source>
        <dbReference type="SAM" id="MobiDB-lite"/>
    </source>
</evidence>